<dbReference type="Proteomes" id="UP000805193">
    <property type="component" value="Unassembled WGS sequence"/>
</dbReference>
<comment type="caution">
    <text evidence="1">The sequence shown here is derived from an EMBL/GenBank/DDBJ whole genome shotgun (WGS) entry which is preliminary data.</text>
</comment>
<proteinExistence type="predicted"/>
<evidence type="ECO:0000313" key="1">
    <source>
        <dbReference type="EMBL" id="KAG0417203.1"/>
    </source>
</evidence>
<dbReference type="EMBL" id="JABSTQ010010871">
    <property type="protein sequence ID" value="KAG0417203.1"/>
    <property type="molecule type" value="Genomic_DNA"/>
</dbReference>
<protein>
    <submittedName>
        <fullName evidence="1">Uncharacterized protein</fullName>
    </submittedName>
</protein>
<organism evidence="1 2">
    <name type="scientific">Ixodes persulcatus</name>
    <name type="common">Taiga tick</name>
    <dbReference type="NCBI Taxonomy" id="34615"/>
    <lineage>
        <taxon>Eukaryota</taxon>
        <taxon>Metazoa</taxon>
        <taxon>Ecdysozoa</taxon>
        <taxon>Arthropoda</taxon>
        <taxon>Chelicerata</taxon>
        <taxon>Arachnida</taxon>
        <taxon>Acari</taxon>
        <taxon>Parasitiformes</taxon>
        <taxon>Ixodida</taxon>
        <taxon>Ixodoidea</taxon>
        <taxon>Ixodidae</taxon>
        <taxon>Ixodinae</taxon>
        <taxon>Ixodes</taxon>
    </lineage>
</organism>
<keyword evidence="2" id="KW-1185">Reference proteome</keyword>
<accession>A0AC60PC03</accession>
<reference evidence="1 2" key="1">
    <citation type="journal article" date="2020" name="Cell">
        <title>Large-Scale Comparative Analyses of Tick Genomes Elucidate Their Genetic Diversity and Vector Capacities.</title>
        <authorList>
            <consortium name="Tick Genome and Microbiome Consortium (TIGMIC)"/>
            <person name="Jia N."/>
            <person name="Wang J."/>
            <person name="Shi W."/>
            <person name="Du L."/>
            <person name="Sun Y."/>
            <person name="Zhan W."/>
            <person name="Jiang J.F."/>
            <person name="Wang Q."/>
            <person name="Zhang B."/>
            <person name="Ji P."/>
            <person name="Bell-Sakyi L."/>
            <person name="Cui X.M."/>
            <person name="Yuan T.T."/>
            <person name="Jiang B.G."/>
            <person name="Yang W.F."/>
            <person name="Lam T.T."/>
            <person name="Chang Q.C."/>
            <person name="Ding S.J."/>
            <person name="Wang X.J."/>
            <person name="Zhu J.G."/>
            <person name="Ruan X.D."/>
            <person name="Zhao L."/>
            <person name="Wei J.T."/>
            <person name="Ye R.Z."/>
            <person name="Que T.C."/>
            <person name="Du C.H."/>
            <person name="Zhou Y.H."/>
            <person name="Cheng J.X."/>
            <person name="Dai P.F."/>
            <person name="Guo W.B."/>
            <person name="Han X.H."/>
            <person name="Huang E.J."/>
            <person name="Li L.F."/>
            <person name="Wei W."/>
            <person name="Gao Y.C."/>
            <person name="Liu J.Z."/>
            <person name="Shao H.Z."/>
            <person name="Wang X."/>
            <person name="Wang C.C."/>
            <person name="Yang T.C."/>
            <person name="Huo Q.B."/>
            <person name="Li W."/>
            <person name="Chen H.Y."/>
            <person name="Chen S.E."/>
            <person name="Zhou L.G."/>
            <person name="Ni X.B."/>
            <person name="Tian J.H."/>
            <person name="Sheng Y."/>
            <person name="Liu T."/>
            <person name="Pan Y.S."/>
            <person name="Xia L.Y."/>
            <person name="Li J."/>
            <person name="Zhao F."/>
            <person name="Cao W.C."/>
        </authorList>
    </citation>
    <scope>NUCLEOTIDE SEQUENCE [LARGE SCALE GENOMIC DNA]</scope>
    <source>
        <strain evidence="1">Iper-2018</strain>
    </source>
</reference>
<sequence>MSDGVYPTTEWTSDLARLPRISSPDLARLASCSGTEKGARRSYKLVTESYVVASTVCANYDEEIFFSRARCFRSHKKTQPPYTVSATITKDVELVNGYCECPAGKQACSHLQAVVQTVILIQGKGFAEAPAHLSCTDLPQRWRRPRGQVIKGSSVQGVDWRRVGKGRQGLPRSCRLDLSKAKERTISQKKSAALQFASISQQLNGKASLKITLTPLEAQDLEKNSRRQRDSATWLQARQYRLTASNFGTVHRHGEWTEKGLANLTSAKDLSRVPAVRLCSLPVEGNLCCYKLVRPEEPQRQTIAATPLSVEAHTRTYFFEDKSYLVAGGLGGFGLELADWMVARGCRRLLLTARSGVRTGYQRLCLHRWRLAGAKVAVSRADAATEEGARALLREAAALGPVGGIFNLAMVMRDALLENQTAEAFEAVCRPKVAGTLHLDAASRELCPQLDHFVAFSSVSCGRGNGGQTNYGYANSVMERVCEKRVADGLPGVAIQWGAIGDVGVMRETMGPDVGVCGTVPQRICSCLTVLDRFLRQGHPVVSSLVKANLTSEAKAKAKDKHDLVQSVAHIFGAKDPSSLNPSLTLGALGMDSLMGVVVKQTIQRLYDINLSMQEIRQLSIGRLKEIGGGAAAGGSPALQGAEAEPDAVSSHGPEPCGFARPRLAVRGFPVSGEKGILVVQPSPGGPAPCSESRATQVSPEILAADLRAPALRPGQQQLPPAPGGGTQAAPPSKDRPAAAVPAPSPKPPSRQRERVSRSCSLERAPLPKEQHGTHAAPVKGGVKTSLGDPLPSSSATPSSGHGRGFPPRVPGRTNSVILHPSDTSQDMEIPTDADSQSTPGSDQDASHYHRIAVAPAAPTVAASLLDLNTSGADNLREIVREVVREELRKILPAADRPASLTLAEVVREEVHRAFQPEVPVNTTTPEEPTLSYAAIARRPPQANRQATAPPRRDPLMPQYPRRQEGQVQDVRPEQPSPRKTDVWRTADRRPLCYHCGEADHIYRSCPYRRLGLRGLHPNDPRPRYGERPRDIEEYLRRSPSSVPSLRQDASVSEVPRLTLIEKLVPDQVLVEMNGRPGGPVFLVHPIEGHVGALYELARQLPLRAVGLQRTRDVPARSIEELAAVYLQRLVEVQPQGPYHIVGYSFGATVAFEMAVQLQGAGAPVGSLVLLDGAPQYMGHHCSRFTDANEEEAFFLCAFLMQFLDTDFLQVKRQMVQYPTWKAKQEAAMDLLLASIPVVHTSREDVALATSAFYDFLKAGSTYAPTAKFRGDVTLIKASRPRKMAMQLPPNHGLSEVRGVRRHFSSDFGVCARSRLEGRRTAGKGETRSSSSFKEGESLLLSGGRGEGES</sequence>
<gene>
    <name evidence="1" type="ORF">HPB47_005800</name>
</gene>
<evidence type="ECO:0000313" key="2">
    <source>
        <dbReference type="Proteomes" id="UP000805193"/>
    </source>
</evidence>
<name>A0AC60PC03_IXOPE</name>